<dbReference type="InterPro" id="IPR003591">
    <property type="entry name" value="Leu-rich_rpt_typical-subtyp"/>
</dbReference>
<dbReference type="Gene3D" id="2.60.40.1220">
    <property type="match status" value="1"/>
</dbReference>
<evidence type="ECO:0000256" key="4">
    <source>
        <dbReference type="ARBA" id="ARBA00022614"/>
    </source>
</evidence>
<dbReference type="Pfam" id="PF08191">
    <property type="entry name" value="LRR_adjacent"/>
    <property type="match status" value="1"/>
</dbReference>
<keyword evidence="3" id="KW-0964">Secreted</keyword>
<evidence type="ECO:0000256" key="1">
    <source>
        <dbReference type="ARBA" id="ARBA00004613"/>
    </source>
</evidence>
<organism evidence="9 10">
    <name type="scientific">Listeria ivanovii</name>
    <dbReference type="NCBI Taxonomy" id="1638"/>
    <lineage>
        <taxon>Bacteria</taxon>
        <taxon>Bacillati</taxon>
        <taxon>Bacillota</taxon>
        <taxon>Bacilli</taxon>
        <taxon>Bacillales</taxon>
        <taxon>Listeriaceae</taxon>
        <taxon>Listeria</taxon>
    </lineage>
</organism>
<dbReference type="InterPro" id="IPR014755">
    <property type="entry name" value="Cu-Rt/internalin_Ig-like"/>
</dbReference>
<dbReference type="SMART" id="SM00369">
    <property type="entry name" value="LRR_TYP"/>
    <property type="match status" value="5"/>
</dbReference>
<dbReference type="InterPro" id="IPR001611">
    <property type="entry name" value="Leu-rich_rpt"/>
</dbReference>
<dbReference type="SMART" id="SM00365">
    <property type="entry name" value="LRR_SD22"/>
    <property type="match status" value="7"/>
</dbReference>
<name>A0AAX2DTL5_LISIV</name>
<dbReference type="SUPFAM" id="SSF81296">
    <property type="entry name" value="E set domains"/>
    <property type="match status" value="1"/>
</dbReference>
<evidence type="ECO:0000259" key="8">
    <source>
        <dbReference type="Pfam" id="PF12354"/>
    </source>
</evidence>
<feature type="domain" description="Internalin Ig-like inter-repeat region" evidence="7">
    <location>
        <begin position="243"/>
        <end position="299"/>
    </location>
</feature>
<dbReference type="InterPro" id="IPR025875">
    <property type="entry name" value="Leu-rich_rpt_4"/>
</dbReference>
<accession>A0AAX2DTL5</accession>
<evidence type="ECO:0000256" key="5">
    <source>
        <dbReference type="ARBA" id="ARBA00022729"/>
    </source>
</evidence>
<dbReference type="GO" id="GO:0009274">
    <property type="term" value="C:peptidoglycan-based cell wall"/>
    <property type="evidence" value="ECO:0007669"/>
    <property type="project" value="UniProtKB-ARBA"/>
</dbReference>
<dbReference type="PANTHER" id="PTHR46652">
    <property type="entry name" value="LEUCINE-RICH REPEAT AND IQ DOMAIN-CONTAINING PROTEIN 1-RELATED"/>
    <property type="match status" value="1"/>
</dbReference>
<evidence type="ECO:0000313" key="10">
    <source>
        <dbReference type="Proteomes" id="UP000183610"/>
    </source>
</evidence>
<proteinExistence type="inferred from homology"/>
<dbReference type="AlphaFoldDB" id="A0AAX2DTL5"/>
<feature type="domain" description="Internalin N-terminal" evidence="8">
    <location>
        <begin position="304"/>
        <end position="343"/>
    </location>
</feature>
<dbReference type="Pfam" id="PF00560">
    <property type="entry name" value="LRR_1"/>
    <property type="match status" value="1"/>
</dbReference>
<dbReference type="Gene3D" id="1.10.8.390">
    <property type="entry name" value="Internalin N-terminal Cap domain-like"/>
    <property type="match status" value="1"/>
</dbReference>
<dbReference type="RefSeq" id="WP_003720101.1">
    <property type="nucleotide sequence ID" value="NZ_FNMX01000025.1"/>
</dbReference>
<dbReference type="PANTHER" id="PTHR46652:SF3">
    <property type="entry name" value="LEUCINE-RICH REPEAT-CONTAINING PROTEIN 9"/>
    <property type="match status" value="1"/>
</dbReference>
<dbReference type="InterPro" id="IPR024634">
    <property type="entry name" value="Internalin_N"/>
</dbReference>
<dbReference type="PROSITE" id="PS51450">
    <property type="entry name" value="LRR"/>
    <property type="match status" value="5"/>
</dbReference>
<evidence type="ECO:0000256" key="3">
    <source>
        <dbReference type="ARBA" id="ARBA00022525"/>
    </source>
</evidence>
<protein>
    <submittedName>
        <fullName evidence="9">Leucine Rich repeat-containing protein</fullName>
    </submittedName>
</protein>
<dbReference type="InterPro" id="IPR012569">
    <property type="entry name" value="Inl_IR"/>
</dbReference>
<keyword evidence="5" id="KW-0732">Signal</keyword>
<evidence type="ECO:0000259" key="7">
    <source>
        <dbReference type="Pfam" id="PF08191"/>
    </source>
</evidence>
<comment type="caution">
    <text evidence="9">The sequence shown here is derived from an EMBL/GenBank/DDBJ whole genome shotgun (WGS) entry which is preliminary data.</text>
</comment>
<dbReference type="SUPFAM" id="SSF52058">
    <property type="entry name" value="L domain-like"/>
    <property type="match status" value="2"/>
</dbReference>
<comment type="similarity">
    <text evidence="2">Belongs to the internalin family.</text>
</comment>
<comment type="subcellular location">
    <subcellularLocation>
        <location evidence="1">Secreted</location>
    </subcellularLocation>
</comment>
<evidence type="ECO:0000256" key="6">
    <source>
        <dbReference type="ARBA" id="ARBA00022737"/>
    </source>
</evidence>
<sequence>MNKKECLKNVIVAILLAAIFLCVNTSLGAKVQAVNIKHPMPINQIFPDSNLAEEMQIILRKKSVTDVVTQQELDSLRQVSADNKGIQSVEGIQYLTNLQVLYLSGNQITDISPLASLKKLAVLDLGKNKLHDISDIKKIANSNPLSDLLLGDNEITDISPLANLTNLENLSLKGNKLSNIQILPSLTSLEELDLRENQLRDIRGLEKLKNMERLLVSEQRCVNEPVDYQPNLLVPNTFKDMEGKLVVPSYISNDGTYTDGKLIWHLPEYTEKVSCSFNKVVTVGKTTATFHGVITQPLQRKAAELEISKPIDQIFPDVNLAEIVKRSLRKKHITEVVSQVELNKIYEIHADNKDIHSIEGLQYLPNLKRAFLSDNHLSNIRSLKNSIHLKELYLDNNDLTDENVSELINLSKLETLSIKDNKISGLTARNLMNHLMKLEEFNWSKK</sequence>
<evidence type="ECO:0000313" key="9">
    <source>
        <dbReference type="EMBL" id="SDX43667.1"/>
    </source>
</evidence>
<dbReference type="GO" id="GO:0005576">
    <property type="term" value="C:extracellular region"/>
    <property type="evidence" value="ECO:0007669"/>
    <property type="project" value="UniProtKB-SubCell"/>
</dbReference>
<dbReference type="InterPro" id="IPR032675">
    <property type="entry name" value="LRR_dom_sf"/>
</dbReference>
<dbReference type="InterPro" id="IPR014756">
    <property type="entry name" value="Ig_E-set"/>
</dbReference>
<reference evidence="9 10" key="1">
    <citation type="submission" date="2016-10" db="EMBL/GenBank/DDBJ databases">
        <authorList>
            <person name="Varghese N."/>
            <person name="Submissions S."/>
        </authorList>
    </citation>
    <scope>NUCLEOTIDE SEQUENCE [LARGE SCALE GENOMIC DNA]</scope>
    <source>
        <strain evidence="9 10">ATCC 49954</strain>
    </source>
</reference>
<gene>
    <name evidence="9" type="ORF">SAMN05421782_1252</name>
</gene>
<evidence type="ECO:0000256" key="2">
    <source>
        <dbReference type="ARBA" id="ARBA00009432"/>
    </source>
</evidence>
<dbReference type="Proteomes" id="UP000183610">
    <property type="component" value="Unassembled WGS sequence"/>
</dbReference>
<dbReference type="Gene3D" id="3.80.10.10">
    <property type="entry name" value="Ribonuclease Inhibitor"/>
    <property type="match status" value="2"/>
</dbReference>
<keyword evidence="6" id="KW-0677">Repeat</keyword>
<dbReference type="FunFam" id="3.80.10.10:FF:001164">
    <property type="entry name" value="GH01279p"/>
    <property type="match status" value="2"/>
</dbReference>
<feature type="domain" description="Internalin N-terminal" evidence="8">
    <location>
        <begin position="31"/>
        <end position="74"/>
    </location>
</feature>
<dbReference type="Pfam" id="PF12354">
    <property type="entry name" value="Internalin_N"/>
    <property type="match status" value="2"/>
</dbReference>
<dbReference type="Pfam" id="PF12799">
    <property type="entry name" value="LRR_4"/>
    <property type="match status" value="1"/>
</dbReference>
<dbReference type="EMBL" id="FNMX01000025">
    <property type="protein sequence ID" value="SDX43667.1"/>
    <property type="molecule type" value="Genomic_DNA"/>
</dbReference>
<dbReference type="InterPro" id="IPR050836">
    <property type="entry name" value="SDS22/Internalin_LRR"/>
</dbReference>
<keyword evidence="4" id="KW-0433">Leucine-rich repeat</keyword>